<dbReference type="Proteomes" id="UP000094389">
    <property type="component" value="Unassembled WGS sequence"/>
</dbReference>
<proteinExistence type="inferred from homology"/>
<evidence type="ECO:0000256" key="8">
    <source>
        <dbReference type="SAM" id="MobiDB-lite"/>
    </source>
</evidence>
<keyword evidence="5" id="KW-0067">ATP-binding</keyword>
<evidence type="ECO:0000256" key="2">
    <source>
        <dbReference type="ARBA" id="ARBA00022679"/>
    </source>
</evidence>
<dbReference type="GO" id="GO:0019674">
    <property type="term" value="P:NAD+ metabolic process"/>
    <property type="evidence" value="ECO:0007669"/>
    <property type="project" value="InterPro"/>
</dbReference>
<evidence type="ECO:0000256" key="6">
    <source>
        <dbReference type="ARBA" id="ARBA00022857"/>
    </source>
</evidence>
<evidence type="ECO:0000313" key="9">
    <source>
        <dbReference type="EMBL" id="ODV74848.1"/>
    </source>
</evidence>
<dbReference type="STRING" id="983966.A0A1E4S5R1"/>
<dbReference type="GeneID" id="30986482"/>
<dbReference type="PANTHER" id="PTHR20275">
    <property type="entry name" value="NAD KINASE"/>
    <property type="match status" value="1"/>
</dbReference>
<evidence type="ECO:0000256" key="4">
    <source>
        <dbReference type="ARBA" id="ARBA00022777"/>
    </source>
</evidence>
<evidence type="ECO:0000256" key="1">
    <source>
        <dbReference type="ARBA" id="ARBA00010995"/>
    </source>
</evidence>
<dbReference type="OrthoDB" id="24581at2759"/>
<evidence type="ECO:0000256" key="7">
    <source>
        <dbReference type="ARBA" id="ARBA00023027"/>
    </source>
</evidence>
<keyword evidence="2" id="KW-0808">Transferase</keyword>
<comment type="similarity">
    <text evidence="1">Belongs to the NAD kinase family.</text>
</comment>
<dbReference type="Gene3D" id="3.40.50.10330">
    <property type="entry name" value="Probable inorganic polyphosphate/atp-NAD kinase, domain 1"/>
    <property type="match status" value="1"/>
</dbReference>
<evidence type="ECO:0000313" key="10">
    <source>
        <dbReference type="Proteomes" id="UP000094389"/>
    </source>
</evidence>
<feature type="region of interest" description="Disordered" evidence="8">
    <location>
        <begin position="366"/>
        <end position="410"/>
    </location>
</feature>
<keyword evidence="6" id="KW-0521">NADP</keyword>
<dbReference type="Pfam" id="PF01513">
    <property type="entry name" value="NAD_kinase"/>
    <property type="match status" value="1"/>
</dbReference>
<dbReference type="HAMAP" id="MF_00361">
    <property type="entry name" value="NAD_kinase"/>
    <property type="match status" value="1"/>
</dbReference>
<dbReference type="InterPro" id="IPR002504">
    <property type="entry name" value="NADK"/>
</dbReference>
<name>A0A1E4S5R1_CYBJN</name>
<sequence length="410" mass="45601">NLKSSHSHAKLAETAHGVRMLSKNLYKATVTLDAHTVLIVTKARDNSLVFLTRELTEWILTNHPRITVYVDYHLEKSKRFNAEGLMKEVPRAKTALRYWDKLFVRERATTIDLVITLGGDGTVLFVSSLFQRSVPPVMSFSLGSLGFLTTFQFEEFRDSLSAVLEKGVRTNLRMRLACRVHRADGSLVCEQQALNEVTIDRGPSPFVSMLELYGDGSLLTVAQADGLILATPTGSTAYSLSAGGSLVHPAVNVISVTPICPHTLSFRPILLPDSMVLKVKVPKRSRATAWAAFDGRARVELMKGDYISISASPFSFPTVMSSPTEYFESVSRTLNWNVREQQKSFVHLLSKKNKINYEELNKPKFSLEEPDEISDDVDEEAIDEDSGVDIDDQDFSTHFVPSDGQGIETP</sequence>
<dbReference type="Pfam" id="PF20143">
    <property type="entry name" value="NAD_kinase_C"/>
    <property type="match status" value="1"/>
</dbReference>
<feature type="non-terminal residue" evidence="9">
    <location>
        <position position="410"/>
    </location>
</feature>
<dbReference type="PANTHER" id="PTHR20275:SF0">
    <property type="entry name" value="NAD KINASE"/>
    <property type="match status" value="1"/>
</dbReference>
<dbReference type="AlphaFoldDB" id="A0A1E4S5R1"/>
<feature type="non-terminal residue" evidence="9">
    <location>
        <position position="1"/>
    </location>
</feature>
<reference evidence="9 10" key="1">
    <citation type="journal article" date="2016" name="Proc. Natl. Acad. Sci. U.S.A.">
        <title>Comparative genomics of biotechnologically important yeasts.</title>
        <authorList>
            <person name="Riley R."/>
            <person name="Haridas S."/>
            <person name="Wolfe K.H."/>
            <person name="Lopes M.R."/>
            <person name="Hittinger C.T."/>
            <person name="Goeker M."/>
            <person name="Salamov A.A."/>
            <person name="Wisecaver J.H."/>
            <person name="Long T.M."/>
            <person name="Calvey C.H."/>
            <person name="Aerts A.L."/>
            <person name="Barry K.W."/>
            <person name="Choi C."/>
            <person name="Clum A."/>
            <person name="Coughlan A.Y."/>
            <person name="Deshpande S."/>
            <person name="Douglass A.P."/>
            <person name="Hanson S.J."/>
            <person name="Klenk H.-P."/>
            <person name="LaButti K.M."/>
            <person name="Lapidus A."/>
            <person name="Lindquist E.A."/>
            <person name="Lipzen A.M."/>
            <person name="Meier-Kolthoff J.P."/>
            <person name="Ohm R.A."/>
            <person name="Otillar R.P."/>
            <person name="Pangilinan J.L."/>
            <person name="Peng Y."/>
            <person name="Rokas A."/>
            <person name="Rosa C.A."/>
            <person name="Scheuner C."/>
            <person name="Sibirny A.A."/>
            <person name="Slot J.C."/>
            <person name="Stielow J.B."/>
            <person name="Sun H."/>
            <person name="Kurtzman C.P."/>
            <person name="Blackwell M."/>
            <person name="Grigoriev I.V."/>
            <person name="Jeffries T.W."/>
        </authorList>
    </citation>
    <scope>NUCLEOTIDE SEQUENCE [LARGE SCALE GENOMIC DNA]</scope>
    <source>
        <strain evidence="10">ATCC 18201 / CBS 1600 / BCRC 20928 / JCM 3617 / NBRC 0987 / NRRL Y-1542</strain>
    </source>
</reference>
<protein>
    <submittedName>
        <fullName evidence="9">ATP-NAD kinase</fullName>
    </submittedName>
</protein>
<dbReference type="GO" id="GO:0005524">
    <property type="term" value="F:ATP binding"/>
    <property type="evidence" value="ECO:0007669"/>
    <property type="project" value="UniProtKB-KW"/>
</dbReference>
<dbReference type="Gene3D" id="2.60.200.30">
    <property type="entry name" value="Probable inorganic polyphosphate/atp-NAD kinase, domain 2"/>
    <property type="match status" value="1"/>
</dbReference>
<organism evidence="9 10">
    <name type="scientific">Cyberlindnera jadinii (strain ATCC 18201 / CBS 1600 / BCRC 20928 / JCM 3617 / NBRC 0987 / NRRL Y-1542)</name>
    <name type="common">Torula yeast</name>
    <name type="synonym">Candida utilis</name>
    <dbReference type="NCBI Taxonomy" id="983966"/>
    <lineage>
        <taxon>Eukaryota</taxon>
        <taxon>Fungi</taxon>
        <taxon>Dikarya</taxon>
        <taxon>Ascomycota</taxon>
        <taxon>Saccharomycotina</taxon>
        <taxon>Saccharomycetes</taxon>
        <taxon>Phaffomycetales</taxon>
        <taxon>Phaffomycetaceae</taxon>
        <taxon>Cyberlindnera</taxon>
    </lineage>
</organism>
<keyword evidence="4 9" id="KW-0418">Kinase</keyword>
<gene>
    <name evidence="9" type="ORF">CYBJADRAFT_110963</name>
</gene>
<dbReference type="EMBL" id="KV453927">
    <property type="protein sequence ID" value="ODV74848.1"/>
    <property type="molecule type" value="Genomic_DNA"/>
</dbReference>
<keyword evidence="7" id="KW-0520">NAD</keyword>
<dbReference type="GO" id="GO:0003951">
    <property type="term" value="F:NAD+ kinase activity"/>
    <property type="evidence" value="ECO:0007669"/>
    <property type="project" value="InterPro"/>
</dbReference>
<keyword evidence="10" id="KW-1185">Reference proteome</keyword>
<dbReference type="RefSeq" id="XP_020071887.1">
    <property type="nucleotide sequence ID" value="XM_020212086.1"/>
</dbReference>
<evidence type="ECO:0000256" key="5">
    <source>
        <dbReference type="ARBA" id="ARBA00022840"/>
    </source>
</evidence>
<dbReference type="OMA" id="MRMRLCC"/>
<keyword evidence="3" id="KW-0547">Nucleotide-binding</keyword>
<dbReference type="SUPFAM" id="SSF111331">
    <property type="entry name" value="NAD kinase/diacylglycerol kinase-like"/>
    <property type="match status" value="1"/>
</dbReference>
<dbReference type="GO" id="GO:0006741">
    <property type="term" value="P:NADP+ biosynthetic process"/>
    <property type="evidence" value="ECO:0007669"/>
    <property type="project" value="InterPro"/>
</dbReference>
<feature type="compositionally biased region" description="Acidic residues" evidence="8">
    <location>
        <begin position="368"/>
        <end position="394"/>
    </location>
</feature>
<dbReference type="InterPro" id="IPR016064">
    <property type="entry name" value="NAD/diacylglycerol_kinase_sf"/>
</dbReference>
<accession>A0A1E4S5R1</accession>
<evidence type="ECO:0000256" key="3">
    <source>
        <dbReference type="ARBA" id="ARBA00022741"/>
    </source>
</evidence>
<dbReference type="InterPro" id="IPR017437">
    <property type="entry name" value="ATP-NAD_kinase_PpnK-typ_C"/>
</dbReference>
<dbReference type="InterPro" id="IPR017438">
    <property type="entry name" value="ATP-NAD_kinase_N"/>
</dbReference>
<dbReference type="FunFam" id="2.60.200.30:FF:000009">
    <property type="entry name" value="Poly(P)/ATP NAD kinase"/>
    <property type="match status" value="1"/>
</dbReference>